<proteinExistence type="predicted"/>
<dbReference type="AlphaFoldDB" id="A0A9N9JNJ2"/>
<keyword evidence="3" id="KW-1185">Reference proteome</keyword>
<dbReference type="Proteomes" id="UP000789405">
    <property type="component" value="Unassembled WGS sequence"/>
</dbReference>
<dbReference type="OrthoDB" id="2409101at2759"/>
<gene>
    <name evidence="2" type="ORF">DERYTH_LOCUS21070</name>
</gene>
<reference evidence="2" key="1">
    <citation type="submission" date="2021-06" db="EMBL/GenBank/DDBJ databases">
        <authorList>
            <person name="Kallberg Y."/>
            <person name="Tangrot J."/>
            <person name="Rosling A."/>
        </authorList>
    </citation>
    <scope>NUCLEOTIDE SEQUENCE</scope>
    <source>
        <strain evidence="2">MA453B</strain>
    </source>
</reference>
<name>A0A9N9JNJ2_9GLOM</name>
<feature type="region of interest" description="Disordered" evidence="1">
    <location>
        <begin position="60"/>
        <end position="93"/>
    </location>
</feature>
<feature type="compositionally biased region" description="Basic residues" evidence="1">
    <location>
        <begin position="60"/>
        <end position="76"/>
    </location>
</feature>
<evidence type="ECO:0000256" key="1">
    <source>
        <dbReference type="SAM" id="MobiDB-lite"/>
    </source>
</evidence>
<comment type="caution">
    <text evidence="2">The sequence shown here is derived from an EMBL/GenBank/DDBJ whole genome shotgun (WGS) entry which is preliminary data.</text>
</comment>
<accession>A0A9N9JNJ2</accession>
<sequence length="154" mass="18209">LEVLSNNERSLLNAQKSKETNEFMYIPYIPSLLNPNRPELLRYVIDYFPNKRHKICIYKKQKRKKSFSKKASKSKKSGIVSNKRHDSLKTPHNNGLDYTEPIIQNIKIFHNNLIQRPRTVKQNLLPEQVLNSACDELEWKLKSRIKFNIKFANN</sequence>
<protein>
    <submittedName>
        <fullName evidence="2">7148_t:CDS:1</fullName>
    </submittedName>
</protein>
<feature type="non-terminal residue" evidence="2">
    <location>
        <position position="154"/>
    </location>
</feature>
<dbReference type="EMBL" id="CAJVPY010026108">
    <property type="protein sequence ID" value="CAG8789251.1"/>
    <property type="molecule type" value="Genomic_DNA"/>
</dbReference>
<evidence type="ECO:0000313" key="2">
    <source>
        <dbReference type="EMBL" id="CAG8789251.1"/>
    </source>
</evidence>
<evidence type="ECO:0000313" key="3">
    <source>
        <dbReference type="Proteomes" id="UP000789405"/>
    </source>
</evidence>
<organism evidence="2 3">
    <name type="scientific">Dentiscutata erythropus</name>
    <dbReference type="NCBI Taxonomy" id="1348616"/>
    <lineage>
        <taxon>Eukaryota</taxon>
        <taxon>Fungi</taxon>
        <taxon>Fungi incertae sedis</taxon>
        <taxon>Mucoromycota</taxon>
        <taxon>Glomeromycotina</taxon>
        <taxon>Glomeromycetes</taxon>
        <taxon>Diversisporales</taxon>
        <taxon>Gigasporaceae</taxon>
        <taxon>Dentiscutata</taxon>
    </lineage>
</organism>